<organism evidence="2 3">
    <name type="scientific">Fasciola gigantica</name>
    <name type="common">Giant liver fluke</name>
    <dbReference type="NCBI Taxonomy" id="46835"/>
    <lineage>
        <taxon>Eukaryota</taxon>
        <taxon>Metazoa</taxon>
        <taxon>Spiralia</taxon>
        <taxon>Lophotrochozoa</taxon>
        <taxon>Platyhelminthes</taxon>
        <taxon>Trematoda</taxon>
        <taxon>Digenea</taxon>
        <taxon>Plagiorchiida</taxon>
        <taxon>Echinostomata</taxon>
        <taxon>Echinostomatoidea</taxon>
        <taxon>Fasciolidae</taxon>
        <taxon>Fasciola</taxon>
    </lineage>
</organism>
<dbReference type="STRING" id="46835.A0A504YY72"/>
<evidence type="ECO:0000259" key="1">
    <source>
        <dbReference type="Pfam" id="PF19418"/>
    </source>
</evidence>
<gene>
    <name evidence="2" type="ORF">FGIG_01838</name>
</gene>
<dbReference type="Pfam" id="PF19418">
    <property type="entry name" value="DEPDC5_CTD"/>
    <property type="match status" value="1"/>
</dbReference>
<evidence type="ECO:0000313" key="3">
    <source>
        <dbReference type="Proteomes" id="UP000316759"/>
    </source>
</evidence>
<feature type="domain" description="DEPDC5 C-terminal" evidence="1">
    <location>
        <begin position="97"/>
        <end position="184"/>
    </location>
</feature>
<dbReference type="OrthoDB" id="39497at2759"/>
<dbReference type="EMBL" id="SUNJ01003308">
    <property type="protein sequence ID" value="TPP65356.1"/>
    <property type="molecule type" value="Genomic_DNA"/>
</dbReference>
<dbReference type="AlphaFoldDB" id="A0A504YY72"/>
<sequence>MTTNSSHSAANLMNVTPVCDRLSDSVLQNGHGAWTTGPQPIPFPESFVPRATPGPNGSIIDFETEWLEIAFAQNALGNEYRPGFTSRIPPSGADKKIDRTTEFLSTISHGSSGADRTGVQELQWLVASGSRLAELVCQWHHRARNNLHFFPVPCSPFEFPSLRSHSNPLRHPVFVPCRLDRLASAFDTAQRDHQYRLDMTVSKTPILDVTYVANQLFRALAFSRLHTTLVSTSDFTARYILKGALSKTS</sequence>
<protein>
    <recommendedName>
        <fullName evidence="1">DEPDC5 C-terminal domain-containing protein</fullName>
    </recommendedName>
</protein>
<dbReference type="InterPro" id="IPR045838">
    <property type="entry name" value="DEPDC5_CTD"/>
</dbReference>
<comment type="caution">
    <text evidence="2">The sequence shown here is derived from an EMBL/GenBank/DDBJ whole genome shotgun (WGS) entry which is preliminary data.</text>
</comment>
<proteinExistence type="predicted"/>
<dbReference type="Proteomes" id="UP000316759">
    <property type="component" value="Unassembled WGS sequence"/>
</dbReference>
<name>A0A504YY72_FASGI</name>
<evidence type="ECO:0000313" key="2">
    <source>
        <dbReference type="EMBL" id="TPP65356.1"/>
    </source>
</evidence>
<keyword evidence="3" id="KW-1185">Reference proteome</keyword>
<accession>A0A504YY72</accession>
<reference evidence="2 3" key="1">
    <citation type="submission" date="2019-04" db="EMBL/GenBank/DDBJ databases">
        <title>Annotation for the trematode Fasciola gigantica.</title>
        <authorList>
            <person name="Choi Y.-J."/>
        </authorList>
    </citation>
    <scope>NUCLEOTIDE SEQUENCE [LARGE SCALE GENOMIC DNA]</scope>
    <source>
        <strain evidence="2">Uganda_cow_1</strain>
    </source>
</reference>